<evidence type="ECO:0000256" key="5">
    <source>
        <dbReference type="ARBA" id="ARBA00022692"/>
    </source>
</evidence>
<evidence type="ECO:0000256" key="14">
    <source>
        <dbReference type="SAM" id="Phobius"/>
    </source>
</evidence>
<feature type="transmembrane region" description="Helical" evidence="14">
    <location>
        <begin position="74"/>
        <end position="96"/>
    </location>
</feature>
<dbReference type="PANTHER" id="PTHR24240">
    <property type="entry name" value="OPSIN"/>
    <property type="match status" value="1"/>
</dbReference>
<gene>
    <name evidence="16" type="ORF">KP79_PYT05307</name>
</gene>
<evidence type="ECO:0000256" key="9">
    <source>
        <dbReference type="ARBA" id="ARBA00023040"/>
    </source>
</evidence>
<keyword evidence="8" id="KW-0157">Chromophore</keyword>
<dbReference type="PROSITE" id="PS50262">
    <property type="entry name" value="G_PROTEIN_RECEP_F1_2"/>
    <property type="match status" value="1"/>
</dbReference>
<comment type="caution">
    <text evidence="16">The sequence shown here is derived from an EMBL/GenBank/DDBJ whole genome shotgun (WGS) entry which is preliminary data.</text>
</comment>
<dbReference type="AlphaFoldDB" id="A0A210PR63"/>
<keyword evidence="6" id="KW-0681">Retinal protein</keyword>
<evidence type="ECO:0000313" key="17">
    <source>
        <dbReference type="Proteomes" id="UP000242188"/>
    </source>
</evidence>
<feature type="domain" description="G-protein coupled receptors family 1 profile" evidence="15">
    <location>
        <begin position="17"/>
        <end position="272"/>
    </location>
</feature>
<dbReference type="PRINTS" id="PR01012">
    <property type="entry name" value="NRPEPTIDEYR"/>
</dbReference>
<accession>A0A210PR63</accession>
<dbReference type="Gene3D" id="1.20.1070.10">
    <property type="entry name" value="Rhodopsin 7-helix transmembrane proteins"/>
    <property type="match status" value="1"/>
</dbReference>
<dbReference type="EMBL" id="NEDP02005549">
    <property type="protein sequence ID" value="OWF38997.1"/>
    <property type="molecule type" value="Genomic_DNA"/>
</dbReference>
<dbReference type="InterPro" id="IPR000276">
    <property type="entry name" value="GPCR_Rhodpsn"/>
</dbReference>
<keyword evidence="9 13" id="KW-0297">G-protein coupled receptor</keyword>
<dbReference type="InterPro" id="IPR050125">
    <property type="entry name" value="GPCR_opsins"/>
</dbReference>
<keyword evidence="11 13" id="KW-0675">Receptor</keyword>
<keyword evidence="12 13" id="KW-0807">Transducer</keyword>
<protein>
    <submittedName>
        <fullName evidence="16">Rhodopsin</fullName>
    </submittedName>
</protein>
<keyword evidence="10 14" id="KW-0472">Membrane</keyword>
<dbReference type="PROSITE" id="PS00237">
    <property type="entry name" value="G_PROTEIN_RECEP_F1_1"/>
    <property type="match status" value="1"/>
</dbReference>
<comment type="subcellular location">
    <subcellularLocation>
        <location evidence="1">Membrane</location>
        <topology evidence="1">Multi-pass membrane protein</topology>
    </subcellularLocation>
</comment>
<keyword evidence="7 14" id="KW-1133">Transmembrane helix</keyword>
<feature type="transmembrane region" description="Helical" evidence="14">
    <location>
        <begin position="219"/>
        <end position="243"/>
    </location>
</feature>
<evidence type="ECO:0000256" key="11">
    <source>
        <dbReference type="ARBA" id="ARBA00023170"/>
    </source>
</evidence>
<evidence type="ECO:0000256" key="6">
    <source>
        <dbReference type="ARBA" id="ARBA00022925"/>
    </source>
</evidence>
<evidence type="ECO:0000256" key="2">
    <source>
        <dbReference type="ARBA" id="ARBA00010663"/>
    </source>
</evidence>
<dbReference type="SUPFAM" id="SSF81321">
    <property type="entry name" value="Family A G protein-coupled receptor-like"/>
    <property type="match status" value="1"/>
</dbReference>
<keyword evidence="5 13" id="KW-0812">Transmembrane</keyword>
<feature type="transmembrane region" description="Helical" evidence="14">
    <location>
        <begin position="108"/>
        <end position="128"/>
    </location>
</feature>
<evidence type="ECO:0000313" key="16">
    <source>
        <dbReference type="EMBL" id="OWF38997.1"/>
    </source>
</evidence>
<dbReference type="GO" id="GO:0016020">
    <property type="term" value="C:membrane"/>
    <property type="evidence" value="ECO:0007669"/>
    <property type="project" value="UniProtKB-SubCell"/>
</dbReference>
<evidence type="ECO:0000256" key="1">
    <source>
        <dbReference type="ARBA" id="ARBA00004141"/>
    </source>
</evidence>
<keyword evidence="4" id="KW-0716">Sensory transduction</keyword>
<comment type="similarity">
    <text evidence="2 13">Belongs to the G-protein coupled receptor 1 family.</text>
</comment>
<dbReference type="STRING" id="6573.A0A210PR63"/>
<organism evidence="16 17">
    <name type="scientific">Mizuhopecten yessoensis</name>
    <name type="common">Japanese scallop</name>
    <name type="synonym">Patinopecten yessoensis</name>
    <dbReference type="NCBI Taxonomy" id="6573"/>
    <lineage>
        <taxon>Eukaryota</taxon>
        <taxon>Metazoa</taxon>
        <taxon>Spiralia</taxon>
        <taxon>Lophotrochozoa</taxon>
        <taxon>Mollusca</taxon>
        <taxon>Bivalvia</taxon>
        <taxon>Autobranchia</taxon>
        <taxon>Pteriomorphia</taxon>
        <taxon>Pectinida</taxon>
        <taxon>Pectinoidea</taxon>
        <taxon>Pectinidae</taxon>
        <taxon>Mizuhopecten</taxon>
    </lineage>
</organism>
<dbReference type="InterPro" id="IPR027430">
    <property type="entry name" value="Retinal_BS"/>
</dbReference>
<evidence type="ECO:0000256" key="7">
    <source>
        <dbReference type="ARBA" id="ARBA00022989"/>
    </source>
</evidence>
<reference evidence="16 17" key="1">
    <citation type="journal article" date="2017" name="Nat. Ecol. Evol.">
        <title>Scallop genome provides insights into evolution of bilaterian karyotype and development.</title>
        <authorList>
            <person name="Wang S."/>
            <person name="Zhang J."/>
            <person name="Jiao W."/>
            <person name="Li J."/>
            <person name="Xun X."/>
            <person name="Sun Y."/>
            <person name="Guo X."/>
            <person name="Huan P."/>
            <person name="Dong B."/>
            <person name="Zhang L."/>
            <person name="Hu X."/>
            <person name="Sun X."/>
            <person name="Wang J."/>
            <person name="Zhao C."/>
            <person name="Wang Y."/>
            <person name="Wang D."/>
            <person name="Huang X."/>
            <person name="Wang R."/>
            <person name="Lv J."/>
            <person name="Li Y."/>
            <person name="Zhang Z."/>
            <person name="Liu B."/>
            <person name="Lu W."/>
            <person name="Hui Y."/>
            <person name="Liang J."/>
            <person name="Zhou Z."/>
            <person name="Hou R."/>
            <person name="Li X."/>
            <person name="Liu Y."/>
            <person name="Li H."/>
            <person name="Ning X."/>
            <person name="Lin Y."/>
            <person name="Zhao L."/>
            <person name="Xing Q."/>
            <person name="Dou J."/>
            <person name="Li Y."/>
            <person name="Mao J."/>
            <person name="Guo H."/>
            <person name="Dou H."/>
            <person name="Li T."/>
            <person name="Mu C."/>
            <person name="Jiang W."/>
            <person name="Fu Q."/>
            <person name="Fu X."/>
            <person name="Miao Y."/>
            <person name="Liu J."/>
            <person name="Yu Q."/>
            <person name="Li R."/>
            <person name="Liao H."/>
            <person name="Li X."/>
            <person name="Kong Y."/>
            <person name="Jiang Z."/>
            <person name="Chourrout D."/>
            <person name="Li R."/>
            <person name="Bao Z."/>
        </authorList>
    </citation>
    <scope>NUCLEOTIDE SEQUENCE [LARGE SCALE GENOMIC DNA]</scope>
    <source>
        <strain evidence="16 17">PY_sf001</strain>
    </source>
</reference>
<keyword evidence="17" id="KW-1185">Reference proteome</keyword>
<evidence type="ECO:0000259" key="15">
    <source>
        <dbReference type="PROSITE" id="PS50262"/>
    </source>
</evidence>
<feature type="transmembrane region" description="Helical" evidence="14">
    <location>
        <begin position="161"/>
        <end position="186"/>
    </location>
</feature>
<dbReference type="Pfam" id="PF00001">
    <property type="entry name" value="7tm_1"/>
    <property type="match status" value="1"/>
</dbReference>
<dbReference type="PRINTS" id="PR00237">
    <property type="entry name" value="GPCRRHODOPSN"/>
</dbReference>
<feature type="transmembrane region" description="Helical" evidence="14">
    <location>
        <begin position="6"/>
        <end position="26"/>
    </location>
</feature>
<proteinExistence type="inferred from homology"/>
<feature type="transmembrane region" description="Helical" evidence="14">
    <location>
        <begin position="255"/>
        <end position="275"/>
    </location>
</feature>
<dbReference type="GO" id="GO:0009881">
    <property type="term" value="F:photoreceptor activity"/>
    <property type="evidence" value="ECO:0007669"/>
    <property type="project" value="UniProtKB-KW"/>
</dbReference>
<evidence type="ECO:0000256" key="13">
    <source>
        <dbReference type="RuleBase" id="RU000688"/>
    </source>
</evidence>
<evidence type="ECO:0000256" key="4">
    <source>
        <dbReference type="ARBA" id="ARBA00022606"/>
    </source>
</evidence>
<dbReference type="OrthoDB" id="10044919at2759"/>
<sequence>MVLGVIALLMSVTSALGNTLVISLFIRFRSMRKPSNVLLLNLSVTDLILSLSTLPVLGVASLRQAWVFGESGCLLYGFIGSVTSIVSITTLTMIAIERSIVITFSRKVTLKQLIMAIQFTWIYGIFWATMPLAGWGRYIIEGSRISCTFDFLSRDTLYKSFVISLQTCVFYVPVSLIMFSYASIFVKVSRNEREMDRLKNTQQLWRSSRFNIEIKVAKTALVITMVFCLSWLPYAVVALIGSFGNIQLITPLTSAIPGFCAKLSTSINPLIYVLLNGKYRSKLGKDFRSMLRCVCPST</sequence>
<feature type="transmembrane region" description="Helical" evidence="14">
    <location>
        <begin position="38"/>
        <end position="62"/>
    </location>
</feature>
<dbReference type="InterPro" id="IPR000611">
    <property type="entry name" value="NPY_rcpt"/>
</dbReference>
<dbReference type="Proteomes" id="UP000242188">
    <property type="component" value="Unassembled WGS sequence"/>
</dbReference>
<evidence type="ECO:0000256" key="8">
    <source>
        <dbReference type="ARBA" id="ARBA00022991"/>
    </source>
</evidence>
<keyword evidence="3" id="KW-0600">Photoreceptor protein</keyword>
<evidence type="ECO:0000256" key="3">
    <source>
        <dbReference type="ARBA" id="ARBA00022543"/>
    </source>
</evidence>
<evidence type="ECO:0000256" key="10">
    <source>
        <dbReference type="ARBA" id="ARBA00023136"/>
    </source>
</evidence>
<dbReference type="GO" id="GO:0004983">
    <property type="term" value="F:neuropeptide Y receptor activity"/>
    <property type="evidence" value="ECO:0007669"/>
    <property type="project" value="InterPro"/>
</dbReference>
<dbReference type="PROSITE" id="PS00238">
    <property type="entry name" value="OPSIN"/>
    <property type="match status" value="1"/>
</dbReference>
<name>A0A210PR63_MIZYE</name>
<dbReference type="GO" id="GO:0007602">
    <property type="term" value="P:phototransduction"/>
    <property type="evidence" value="ECO:0007669"/>
    <property type="project" value="UniProtKB-KW"/>
</dbReference>
<evidence type="ECO:0000256" key="12">
    <source>
        <dbReference type="ARBA" id="ARBA00023224"/>
    </source>
</evidence>
<dbReference type="InterPro" id="IPR017452">
    <property type="entry name" value="GPCR_Rhodpsn_7TM"/>
</dbReference>